<dbReference type="AlphaFoldDB" id="A0AAN4RKM7"/>
<dbReference type="EC" id="2.7.1.-" evidence="5"/>
<keyword evidence="3 5" id="KW-0520">NAD</keyword>
<name>A0AAN4RKM7_9ENTE</name>
<evidence type="ECO:0000256" key="5">
    <source>
        <dbReference type="HAMAP-Rule" id="MF_00299"/>
    </source>
</evidence>
<dbReference type="EMBL" id="BKBO01000009">
    <property type="protein sequence ID" value="GEQ48947.1"/>
    <property type="molecule type" value="Genomic_DNA"/>
</dbReference>
<evidence type="ECO:0000313" key="8">
    <source>
        <dbReference type="Proteomes" id="UP000886597"/>
    </source>
</evidence>
<keyword evidence="2 5" id="KW-0808">Transferase</keyword>
<protein>
    <recommendedName>
        <fullName evidence="5">Probable RNA 2'-phosphotransferase</fullName>
        <ecNumber evidence="5">2.7.1.-</ecNumber>
    </recommendedName>
</protein>
<dbReference type="GO" id="GO:0000215">
    <property type="term" value="F:tRNA 2'-phosphotransferase activity"/>
    <property type="evidence" value="ECO:0007669"/>
    <property type="project" value="TreeGrafter"/>
</dbReference>
<evidence type="ECO:0000313" key="7">
    <source>
        <dbReference type="EMBL" id="GEQ54020.1"/>
    </source>
</evidence>
<evidence type="ECO:0000313" key="9">
    <source>
        <dbReference type="Proteomes" id="UP000886607"/>
    </source>
</evidence>
<evidence type="ECO:0000256" key="1">
    <source>
        <dbReference type="ARBA" id="ARBA00009836"/>
    </source>
</evidence>
<dbReference type="Gene3D" id="3.20.170.30">
    <property type="match status" value="1"/>
</dbReference>
<dbReference type="InterPro" id="IPR042081">
    <property type="entry name" value="RNA_2'-PTrans_C"/>
</dbReference>
<reference evidence="7" key="1">
    <citation type="submission" date="2019-08" db="EMBL/GenBank/DDBJ databases">
        <authorList>
            <person name="Ishikawa M."/>
            <person name="Suzuki T."/>
            <person name="Matsutani M."/>
        </authorList>
    </citation>
    <scope>NUCLEOTIDE SEQUENCE</scope>
    <source>
        <strain evidence="7">7C1</strain>
        <strain evidence="6">8C4</strain>
    </source>
</reference>
<accession>A0AAN4RKM7</accession>
<dbReference type="InterPro" id="IPR042080">
    <property type="entry name" value="RNA_2'-PTrans_N"/>
</dbReference>
<evidence type="ECO:0000256" key="2">
    <source>
        <dbReference type="ARBA" id="ARBA00022679"/>
    </source>
</evidence>
<dbReference type="RefSeq" id="WP_124006174.1">
    <property type="nucleotide sequence ID" value="NZ_BJYN01000072.1"/>
</dbReference>
<dbReference type="PANTHER" id="PTHR12684">
    <property type="entry name" value="PUTATIVE PHOSPHOTRANSFERASE"/>
    <property type="match status" value="1"/>
</dbReference>
<organism evidence="7 8">
    <name type="scientific">Tetragenococcus koreensis</name>
    <dbReference type="NCBI Taxonomy" id="290335"/>
    <lineage>
        <taxon>Bacteria</taxon>
        <taxon>Bacillati</taxon>
        <taxon>Bacillota</taxon>
        <taxon>Bacilli</taxon>
        <taxon>Lactobacillales</taxon>
        <taxon>Enterococcaceae</taxon>
        <taxon>Tetragenococcus</taxon>
    </lineage>
</organism>
<dbReference type="Proteomes" id="UP000886607">
    <property type="component" value="Unassembled WGS sequence"/>
</dbReference>
<dbReference type="EMBL" id="BKBQ01000010">
    <property type="protein sequence ID" value="GEQ54020.1"/>
    <property type="molecule type" value="Genomic_DNA"/>
</dbReference>
<dbReference type="PANTHER" id="PTHR12684:SF2">
    <property type="entry name" value="TRNA 2'-PHOSPHOTRANSFERASE 1"/>
    <property type="match status" value="1"/>
</dbReference>
<proteinExistence type="inferred from homology"/>
<comment type="caution">
    <text evidence="7">The sequence shown here is derived from an EMBL/GenBank/DDBJ whole genome shotgun (WGS) entry which is preliminary data.</text>
</comment>
<comment type="function">
    <text evidence="4 5">Removes the 2'-phosphate from RNA via an intermediate in which the phosphate is ADP-ribosylated by NAD followed by a presumed transesterification to release the RNA and generate ADP-ribose 1''-2''-cyclic phosphate (APPR&gt;P). May function as an ADP-ribosylase.</text>
</comment>
<dbReference type="Pfam" id="PF01885">
    <property type="entry name" value="PTS_2-RNA"/>
    <property type="match status" value="1"/>
</dbReference>
<dbReference type="GO" id="GO:0006388">
    <property type="term" value="P:tRNA splicing, via endonucleolytic cleavage and ligation"/>
    <property type="evidence" value="ECO:0007669"/>
    <property type="project" value="UniProtKB-UniRule"/>
</dbReference>
<dbReference type="SUPFAM" id="SSF56399">
    <property type="entry name" value="ADP-ribosylation"/>
    <property type="match status" value="1"/>
</dbReference>
<dbReference type="Gene3D" id="1.10.10.970">
    <property type="entry name" value="RNA 2'-phosphotransferase, Tpt1/KptA family, N-terminal domain"/>
    <property type="match status" value="1"/>
</dbReference>
<comment type="similarity">
    <text evidence="1 5">Belongs to the KptA/TPT1 family.</text>
</comment>
<dbReference type="GeneID" id="69985649"/>
<gene>
    <name evidence="5" type="primary">kptA</name>
    <name evidence="6" type="ORF">TK11N_07990</name>
    <name evidence="7" type="ORF">TK2N_08640</name>
</gene>
<dbReference type="InterPro" id="IPR022928">
    <property type="entry name" value="RNA_2'-PTrans_KptA"/>
</dbReference>
<sequence>MNETLTKLSKRLALVLRHHPEKIGIQLDEYGRVDINELIDKFNAHYSQKISQQQIEQIINNSPRQRYVIEGKQIRALYGHSIPVLPLQEPTTPPEILYHGTRLAAAKIIQTEGLKKMGREFVHLAENIETAEKIGKRHEAAPVIFRIYALKACAAGVYFYPTESGIWLVEYLPATYLINEKQA</sequence>
<evidence type="ECO:0000256" key="3">
    <source>
        <dbReference type="ARBA" id="ARBA00023027"/>
    </source>
</evidence>
<dbReference type="KEGG" id="tkr:C7K43_06795"/>
<reference evidence="7" key="2">
    <citation type="journal article" date="2020" name="Int. Dairy J.">
        <title>Lactic acid bacterial diversity in Brie cheese focusing on salt concentration and pH of isolation medium and characterisation of halophilic and alkaliphilic lactic acid bacterial isolates.</title>
        <authorList>
            <person name="Unno R."/>
            <person name="Matsutani M."/>
            <person name="Suzuki T."/>
            <person name="Kodama K."/>
            <person name="Matsushita H."/>
            <person name="Yamasato K."/>
            <person name="Koizumi Y."/>
            <person name="Ishikawa M."/>
        </authorList>
    </citation>
    <scope>NUCLEOTIDE SEQUENCE</scope>
    <source>
        <strain evidence="7">7C1</strain>
        <strain evidence="6">8C4</strain>
    </source>
</reference>
<dbReference type="GO" id="GO:0003950">
    <property type="term" value="F:NAD+ poly-ADP-ribosyltransferase activity"/>
    <property type="evidence" value="ECO:0007669"/>
    <property type="project" value="InterPro"/>
</dbReference>
<dbReference type="Proteomes" id="UP000886597">
    <property type="component" value="Unassembled WGS sequence"/>
</dbReference>
<dbReference type="InterPro" id="IPR002745">
    <property type="entry name" value="Ptrans_KptA/Tpt1"/>
</dbReference>
<dbReference type="HAMAP" id="MF_00299">
    <property type="entry name" value="KptA"/>
    <property type="match status" value="1"/>
</dbReference>
<keyword evidence="9" id="KW-1185">Reference proteome</keyword>
<evidence type="ECO:0000313" key="6">
    <source>
        <dbReference type="EMBL" id="GEQ48947.1"/>
    </source>
</evidence>
<evidence type="ECO:0000256" key="4">
    <source>
        <dbReference type="ARBA" id="ARBA00025212"/>
    </source>
</evidence>